<dbReference type="SUPFAM" id="SSF56219">
    <property type="entry name" value="DNase I-like"/>
    <property type="match status" value="1"/>
</dbReference>
<organism evidence="4">
    <name type="scientific">Acromyrmex echinatior</name>
    <name type="common">Panamanian leafcutter ant</name>
    <name type="synonym">Acromyrmex octospinosus echinatior</name>
    <dbReference type="NCBI Taxonomy" id="103372"/>
    <lineage>
        <taxon>Eukaryota</taxon>
        <taxon>Metazoa</taxon>
        <taxon>Ecdysozoa</taxon>
        <taxon>Arthropoda</taxon>
        <taxon>Hexapoda</taxon>
        <taxon>Insecta</taxon>
        <taxon>Pterygota</taxon>
        <taxon>Neoptera</taxon>
        <taxon>Endopterygota</taxon>
        <taxon>Hymenoptera</taxon>
        <taxon>Apocrita</taxon>
        <taxon>Aculeata</taxon>
        <taxon>Formicoidea</taxon>
        <taxon>Formicidae</taxon>
        <taxon>Myrmicinae</taxon>
        <taxon>Acromyrmex</taxon>
    </lineage>
</organism>
<accession>F4WK95</accession>
<dbReference type="STRING" id="103372.F4WK95"/>
<keyword evidence="4" id="KW-1185">Reference proteome</keyword>
<evidence type="ECO:0000259" key="2">
    <source>
        <dbReference type="Pfam" id="PF14529"/>
    </source>
</evidence>
<dbReference type="InterPro" id="IPR005135">
    <property type="entry name" value="Endo/exonuclease/phosphatase"/>
</dbReference>
<dbReference type="GO" id="GO:0003824">
    <property type="term" value="F:catalytic activity"/>
    <property type="evidence" value="ECO:0007669"/>
    <property type="project" value="InterPro"/>
</dbReference>
<evidence type="ECO:0000313" key="4">
    <source>
        <dbReference type="Proteomes" id="UP000007755"/>
    </source>
</evidence>
<feature type="domain" description="Endonuclease/exonuclease/phosphatase" evidence="2">
    <location>
        <begin position="147"/>
        <end position="202"/>
    </location>
</feature>
<proteinExistence type="predicted"/>
<dbReference type="Gene3D" id="3.60.10.10">
    <property type="entry name" value="Endonuclease/exonuclease/phosphatase"/>
    <property type="match status" value="1"/>
</dbReference>
<sequence length="315" mass="35935">MADTNYDAKQYYPHKGAGDKRPPSSTEKSTSNIDMIRRLIQKIISFLENCESLINIPTVTGMISPIISLFQKISEILSTLGFCSESSTDSFDIFYLQDILLYPTTPFRLSPFKAIRKDSESSGQRRICILLRNNIIFSHLDLSDLHHSSIEVQGDFNAHHISWECSKSDHSDRALLSMIDINGACIMNDGNPTLLTPSETNKSVSHFCRFAPLCEIITELETFWHFLMLMAINIAISGSSSLRRVFLYKLILDTDKANKLHHYVLSTSEEFFSKVPMDCIEAYEYFADHLRSLMKSLFPEKQRLLRSIHGEGIDF</sequence>
<dbReference type="EMBL" id="GL888198">
    <property type="protein sequence ID" value="EGI65381.1"/>
    <property type="molecule type" value="Genomic_DNA"/>
</dbReference>
<dbReference type="InParanoid" id="F4WK95"/>
<dbReference type="Pfam" id="PF14529">
    <property type="entry name" value="Exo_endo_phos_2"/>
    <property type="match status" value="1"/>
</dbReference>
<dbReference type="AlphaFoldDB" id="F4WK95"/>
<dbReference type="InterPro" id="IPR036691">
    <property type="entry name" value="Endo/exonu/phosph_ase_sf"/>
</dbReference>
<name>F4WK95_ACREC</name>
<gene>
    <name evidence="3" type="ORF">G5I_06147</name>
</gene>
<evidence type="ECO:0000313" key="3">
    <source>
        <dbReference type="EMBL" id="EGI65381.1"/>
    </source>
</evidence>
<feature type="region of interest" description="Disordered" evidence="1">
    <location>
        <begin position="1"/>
        <end position="30"/>
    </location>
</feature>
<evidence type="ECO:0000256" key="1">
    <source>
        <dbReference type="SAM" id="MobiDB-lite"/>
    </source>
</evidence>
<dbReference type="Proteomes" id="UP000007755">
    <property type="component" value="Unassembled WGS sequence"/>
</dbReference>
<protein>
    <recommendedName>
        <fullName evidence="2">Endonuclease/exonuclease/phosphatase domain-containing protein</fullName>
    </recommendedName>
</protein>
<reference evidence="3" key="1">
    <citation type="submission" date="2011-02" db="EMBL/GenBank/DDBJ databases">
        <title>The genome of the leaf-cutting ant Acromyrmex echinatior suggests key adaptations to social evolution and fungus farming.</title>
        <authorList>
            <person name="Nygaard S."/>
            <person name="Zhang G."/>
        </authorList>
    </citation>
    <scope>NUCLEOTIDE SEQUENCE</scope>
</reference>